<dbReference type="EMBL" id="FO082050">
    <property type="protein sequence ID" value="CCE83011.1"/>
    <property type="molecule type" value="Genomic_DNA"/>
</dbReference>
<dbReference type="InParanoid" id="G8YDI0"/>
<evidence type="ECO:0000256" key="5">
    <source>
        <dbReference type="SAM" id="MobiDB-lite"/>
    </source>
</evidence>
<feature type="compositionally biased region" description="Low complexity" evidence="5">
    <location>
        <begin position="757"/>
        <end position="781"/>
    </location>
</feature>
<dbReference type="OrthoDB" id="1938591at2759"/>
<evidence type="ECO:0000313" key="8">
    <source>
        <dbReference type="EMBL" id="CCE83011.1"/>
    </source>
</evidence>
<keyword evidence="9" id="KW-1185">Reference proteome</keyword>
<feature type="domain" description="Gal11 coactivator" evidence="7">
    <location>
        <begin position="181"/>
        <end position="256"/>
    </location>
</feature>
<feature type="compositionally biased region" description="Polar residues" evidence="5">
    <location>
        <begin position="782"/>
        <end position="800"/>
    </location>
</feature>
<feature type="compositionally biased region" description="Polar residues" evidence="5">
    <location>
        <begin position="829"/>
        <end position="845"/>
    </location>
</feature>
<feature type="compositionally biased region" description="Polar residues" evidence="5">
    <location>
        <begin position="292"/>
        <end position="327"/>
    </location>
</feature>
<evidence type="ECO:0000313" key="9">
    <source>
        <dbReference type="Proteomes" id="UP000005222"/>
    </source>
</evidence>
<feature type="domain" description="Mediator complex subunit 15 KIX" evidence="6">
    <location>
        <begin position="9"/>
        <end position="85"/>
    </location>
</feature>
<feature type="compositionally biased region" description="Polar residues" evidence="5">
    <location>
        <begin position="861"/>
        <end position="871"/>
    </location>
</feature>
<dbReference type="InterPro" id="IPR033789">
    <property type="entry name" value="Gal11_coact"/>
</dbReference>
<feature type="compositionally biased region" description="Low complexity" evidence="5">
    <location>
        <begin position="255"/>
        <end position="291"/>
    </location>
</feature>
<feature type="region of interest" description="Disordered" evidence="5">
    <location>
        <begin position="140"/>
        <end position="181"/>
    </location>
</feature>
<feature type="region of interest" description="Disordered" evidence="5">
    <location>
        <begin position="693"/>
        <end position="715"/>
    </location>
</feature>
<evidence type="ECO:0000256" key="3">
    <source>
        <dbReference type="ARBA" id="ARBA00019613"/>
    </source>
</evidence>
<dbReference type="HOGENOM" id="CLU_286370_0_0_1"/>
<organism evidence="8 9">
    <name type="scientific">Pichia sorbitophila (strain ATCC MYA-4447 / BCRC 22081 / CBS 7064 / NBRC 10061 / NRRL Y-12695)</name>
    <name type="common">Hybrid yeast</name>
    <dbReference type="NCBI Taxonomy" id="559304"/>
    <lineage>
        <taxon>Eukaryota</taxon>
        <taxon>Fungi</taxon>
        <taxon>Dikarya</taxon>
        <taxon>Ascomycota</taxon>
        <taxon>Saccharomycotina</taxon>
        <taxon>Pichiomycetes</taxon>
        <taxon>Debaryomycetaceae</taxon>
        <taxon>Millerozyma</taxon>
    </lineage>
</organism>
<comment type="similarity">
    <text evidence="2">Belongs to the Mediator complex subunit 15 family.</text>
</comment>
<dbReference type="GO" id="GO:0003712">
    <property type="term" value="F:transcription coregulator activity"/>
    <property type="evidence" value="ECO:0007669"/>
    <property type="project" value="InterPro"/>
</dbReference>
<dbReference type="InterPro" id="IPR008626">
    <property type="entry name" value="Mediator_Med15_fun"/>
</dbReference>
<dbReference type="STRING" id="559304.G8YDI0"/>
<dbReference type="OMA" id="RYQKYYE"/>
<evidence type="ECO:0000259" key="6">
    <source>
        <dbReference type="Pfam" id="PF16987"/>
    </source>
</evidence>
<dbReference type="InterPro" id="IPR036529">
    <property type="entry name" value="KIX_dom_sf"/>
</dbReference>
<sequence>MNMQQPNMNTWHAMYSVNDRQKIVQILTGTLSELQGNNFDAQKVANMAQEFEKFTFMKSKSREEYLMSIKQKVTQLRNTIRSHNSGGNNMSSGNQMMGQNMGSSMTPNMMGMGQQMGMGSQNMNYMQQQAPVRQQPSVLMQGQMRQGMPAQQRPPSQGQPMQPQQQPQQPQQGQKPPLPTQQQMRQLNNMIRNVPIPQALLAKIPNLPPNTNTWSQIFDLFPKKVIPSSSIPIIKEIHNTHIQLALRQHQQQKLNQLQSQRLSQQQLHQQSQQSQASQPQPPSHQQQQAQQNHINMNVSNNPNPSKSGTPVSGNASPNFNLNNLTPSQKQQFLQRQMQQRNAMASGNQNPNQSPVLHQQSTIPSSVGQGQMPGQTPQQMQMNQMNQSNANKPPNFQVTPQDVMKYSADAMRLLTRLQANGQIQPNLDQAQKENFIHKYINHQKALLWKQKNGQAPNNLNTQMTNPSNTANQAQVQRRLQQDNGIGGISMPNASQIYNQAQATMGHQQPMVGNSSLGNRPPHVMDNQAQMNTMTSPLIQQRNLSTGGANMMPQTNDKAAKPDASTVSGLLPPLTEEMKLQLRQLIEEVSKTNVALKDMTMLLSQQEKNSVKESIVRISQQYANIDSVISYFFILTRNIEGTKRLIQMKYMTTNIMQKLQQGVILATPDLVEKLRSQYQKYFEFVKEQFNLRKQHLQQQRSQAGQVHQPPAASYPPQAQSQFINNQLRNGSIPQNVAGMPTIQESKKGAMNFGSANVWPNMMSPNNPQQQQQQPPQQQMSSQQAMRNQRPSFANNAMMNNLSPVIPNQMPSVQGTPAAAGSFMAQKPPSRPSTNKKAPAATPSSINGAPNKKRSAARVGPQDTIPTPANNVITPASLANAIKTPNSMNTPQVPTSHSNKNTPTEYSPNAQVKTTPNMGKSAEETVGDLLKDTSIDEVVMKRRSLSNVDPALFFRKALSNLLELDESTTNGAASATNPSANGKQGKVKSPLSPENTPGEWTCEIKPSVIMSSFKQIDNIKDLADPDIIKVCASIEENSAEGSMPNDAKRLLEEDDNDIENLFTEKKIKTDDIFDSVHQPINLEDWKSLMVSAMD</sequence>
<dbReference type="InterPro" id="IPR036546">
    <property type="entry name" value="MED15_KIX"/>
</dbReference>
<comment type="subcellular location">
    <subcellularLocation>
        <location evidence="1">Nucleus</location>
    </subcellularLocation>
</comment>
<feature type="region of interest" description="Disordered" evidence="5">
    <location>
        <begin position="255"/>
        <end position="393"/>
    </location>
</feature>
<dbReference type="Pfam" id="PF16987">
    <property type="entry name" value="KIX_2"/>
    <property type="match status" value="1"/>
</dbReference>
<feature type="compositionally biased region" description="Polar residues" evidence="5">
    <location>
        <begin position="880"/>
        <end position="915"/>
    </location>
</feature>
<feature type="compositionally biased region" description="Low complexity" evidence="5">
    <location>
        <begin position="151"/>
        <end position="181"/>
    </location>
</feature>
<evidence type="ECO:0000256" key="1">
    <source>
        <dbReference type="ARBA" id="ARBA00004123"/>
    </source>
</evidence>
<proteinExistence type="inferred from homology"/>
<gene>
    <name evidence="8" type="primary">Piso0_002784</name>
    <name evidence="8" type="ORF">GNLVRS01_PISO0J19501g</name>
</gene>
<feature type="compositionally biased region" description="Polar residues" evidence="5">
    <location>
        <begin position="966"/>
        <end position="979"/>
    </location>
</feature>
<reference evidence="8 9" key="1">
    <citation type="journal article" date="2012" name="G3 (Bethesda)">
        <title>Pichia sorbitophila, an interspecies yeast hybrid reveals early steps of genome resolution following polyploidization.</title>
        <authorList>
            <person name="Leh Louis V."/>
            <person name="Despons L."/>
            <person name="Friedrich A."/>
            <person name="Martin T."/>
            <person name="Durrens P."/>
            <person name="Casaregola S."/>
            <person name="Neuveglise C."/>
            <person name="Fairhead C."/>
            <person name="Marck C."/>
            <person name="Cruz J.A."/>
            <person name="Straub M.L."/>
            <person name="Kugler V."/>
            <person name="Sacerdot C."/>
            <person name="Uzunov Z."/>
            <person name="Thierry A."/>
            <person name="Weiss S."/>
            <person name="Bleykasten C."/>
            <person name="De Montigny J."/>
            <person name="Jacques N."/>
            <person name="Jung P."/>
            <person name="Lemaire M."/>
            <person name="Mallet S."/>
            <person name="Morel G."/>
            <person name="Richard G.F."/>
            <person name="Sarkar A."/>
            <person name="Savel G."/>
            <person name="Schacherer J."/>
            <person name="Seret M.L."/>
            <person name="Talla E."/>
            <person name="Samson G."/>
            <person name="Jubin C."/>
            <person name="Poulain J."/>
            <person name="Vacherie B."/>
            <person name="Barbe V."/>
            <person name="Pelletier E."/>
            <person name="Sherman D.J."/>
            <person name="Westhof E."/>
            <person name="Weissenbach J."/>
            <person name="Baret P.V."/>
            <person name="Wincker P."/>
            <person name="Gaillardin C."/>
            <person name="Dujon B."/>
            <person name="Souciet J.L."/>
        </authorList>
    </citation>
    <scope>NUCLEOTIDE SEQUENCE [LARGE SCALE GENOMIC DNA]</scope>
    <source>
        <strain evidence="9">ATCC MYA-4447 / BCRC 22081 / CBS 7064 / NBRC 10061 / NRRL Y-12695</strain>
    </source>
</reference>
<keyword evidence="4" id="KW-0539">Nucleus</keyword>
<dbReference type="eggNOG" id="ENOG502QVXD">
    <property type="taxonomic scope" value="Eukaryota"/>
</dbReference>
<feature type="compositionally biased region" description="Low complexity" evidence="5">
    <location>
        <begin position="328"/>
        <end position="339"/>
    </location>
</feature>
<evidence type="ECO:0000256" key="2">
    <source>
        <dbReference type="ARBA" id="ARBA00009807"/>
    </source>
</evidence>
<evidence type="ECO:0000256" key="4">
    <source>
        <dbReference type="ARBA" id="ARBA00023242"/>
    </source>
</evidence>
<dbReference type="CDD" id="cd12191">
    <property type="entry name" value="gal11_coact"/>
    <property type="match status" value="1"/>
</dbReference>
<feature type="compositionally biased region" description="Low complexity" evidence="5">
    <location>
        <begin position="706"/>
        <end position="715"/>
    </location>
</feature>
<dbReference type="GO" id="GO:0016592">
    <property type="term" value="C:mediator complex"/>
    <property type="evidence" value="ECO:0007669"/>
    <property type="project" value="InterPro"/>
</dbReference>
<feature type="region of interest" description="Disordered" evidence="5">
    <location>
        <begin position="966"/>
        <end position="996"/>
    </location>
</feature>
<dbReference type="Pfam" id="PF05397">
    <property type="entry name" value="Med15_fungi"/>
    <property type="match status" value="1"/>
</dbReference>
<accession>G8YDI0</accession>
<name>G8YDI0_PICSO</name>
<feature type="compositionally biased region" description="Low complexity" evidence="5">
    <location>
        <begin position="367"/>
        <end position="386"/>
    </location>
</feature>
<dbReference type="Pfam" id="PF18535">
    <property type="entry name" value="Gal11_ABD1"/>
    <property type="match status" value="1"/>
</dbReference>
<feature type="region of interest" description="Disordered" evidence="5">
    <location>
        <begin position="749"/>
        <end position="917"/>
    </location>
</feature>
<dbReference type="Proteomes" id="UP000005222">
    <property type="component" value="Chromosome J"/>
</dbReference>
<feature type="compositionally biased region" description="Polar residues" evidence="5">
    <location>
        <begin position="694"/>
        <end position="703"/>
    </location>
</feature>
<dbReference type="FunCoup" id="G8YDI0">
    <property type="interactions" value="376"/>
</dbReference>
<dbReference type="GO" id="GO:0006357">
    <property type="term" value="P:regulation of transcription by RNA polymerase II"/>
    <property type="evidence" value="ECO:0007669"/>
    <property type="project" value="InterPro"/>
</dbReference>
<dbReference type="AlphaFoldDB" id="G8YDI0"/>
<dbReference type="Gene3D" id="1.10.287.2920">
    <property type="match status" value="1"/>
</dbReference>
<feature type="compositionally biased region" description="Polar residues" evidence="5">
    <location>
        <begin position="340"/>
        <end position="366"/>
    </location>
</feature>
<protein>
    <recommendedName>
        <fullName evidence="3">Mediator of RNA polymerase II transcription subunit 15</fullName>
    </recommendedName>
</protein>
<evidence type="ECO:0000259" key="7">
    <source>
        <dbReference type="Pfam" id="PF18535"/>
    </source>
</evidence>
<dbReference type="Gene3D" id="1.10.246.20">
    <property type="entry name" value="Coactivator CBP, KIX domain"/>
    <property type="match status" value="1"/>
</dbReference>